<name>A0ABN3W044_9ACTN</name>
<evidence type="ECO:0008006" key="3">
    <source>
        <dbReference type="Google" id="ProtNLM"/>
    </source>
</evidence>
<accession>A0ABN3W044</accession>
<dbReference type="Proteomes" id="UP001500831">
    <property type="component" value="Unassembled WGS sequence"/>
</dbReference>
<gene>
    <name evidence="1" type="ORF">GCM10010517_40700</name>
</gene>
<sequence>MPTPLFIYDGDCGFCRHSLDRISRVLPRWPHTRAWQSVDLASVGLTPRQASEAAWWIDSDGVPAGGARAFAALLRWQPARRWRFLGTLLSTPPVSWAAALIYRAVARWRHRLPGATSSCSLSPHAGGDAR</sequence>
<organism evidence="1 2">
    <name type="scientific">Streptosporangium fragile</name>
    <dbReference type="NCBI Taxonomy" id="46186"/>
    <lineage>
        <taxon>Bacteria</taxon>
        <taxon>Bacillati</taxon>
        <taxon>Actinomycetota</taxon>
        <taxon>Actinomycetes</taxon>
        <taxon>Streptosporangiales</taxon>
        <taxon>Streptosporangiaceae</taxon>
        <taxon>Streptosporangium</taxon>
    </lineage>
</organism>
<evidence type="ECO:0000313" key="2">
    <source>
        <dbReference type="Proteomes" id="UP001500831"/>
    </source>
</evidence>
<keyword evidence="2" id="KW-1185">Reference proteome</keyword>
<dbReference type="RefSeq" id="WP_344973735.1">
    <property type="nucleotide sequence ID" value="NZ_BAAAVI010000028.1"/>
</dbReference>
<dbReference type="EMBL" id="BAAAVI010000028">
    <property type="protein sequence ID" value="GAA2878626.1"/>
    <property type="molecule type" value="Genomic_DNA"/>
</dbReference>
<reference evidence="1 2" key="1">
    <citation type="journal article" date="2019" name="Int. J. Syst. Evol. Microbiol.">
        <title>The Global Catalogue of Microorganisms (GCM) 10K type strain sequencing project: providing services to taxonomists for standard genome sequencing and annotation.</title>
        <authorList>
            <consortium name="The Broad Institute Genomics Platform"/>
            <consortium name="The Broad Institute Genome Sequencing Center for Infectious Disease"/>
            <person name="Wu L."/>
            <person name="Ma J."/>
        </authorList>
    </citation>
    <scope>NUCLEOTIDE SEQUENCE [LARGE SCALE GENOMIC DNA]</scope>
    <source>
        <strain evidence="1 2">JCM 6242</strain>
    </source>
</reference>
<proteinExistence type="predicted"/>
<comment type="caution">
    <text evidence="1">The sequence shown here is derived from an EMBL/GenBank/DDBJ whole genome shotgun (WGS) entry which is preliminary data.</text>
</comment>
<protein>
    <recommendedName>
        <fullName evidence="3">DUF393 domain-containing protein</fullName>
    </recommendedName>
</protein>
<dbReference type="Pfam" id="PF04134">
    <property type="entry name" value="DCC1-like"/>
    <property type="match status" value="1"/>
</dbReference>
<dbReference type="InterPro" id="IPR007263">
    <property type="entry name" value="DCC1-like"/>
</dbReference>
<evidence type="ECO:0000313" key="1">
    <source>
        <dbReference type="EMBL" id="GAA2878626.1"/>
    </source>
</evidence>